<comment type="caution">
    <text evidence="1">The sequence shown here is derived from an EMBL/GenBank/DDBJ whole genome shotgun (WGS) entry which is preliminary data.</text>
</comment>
<name>A0ABU9YVZ3_9RHOO</name>
<reference evidence="1 2" key="1">
    <citation type="journal article" date="2018" name="Int. J. Syst. Evol. Microbiol.">
        <title>Uliginosibacterium sediminicola sp. nov., isolated from freshwater sediment.</title>
        <authorList>
            <person name="Hwang W.M."/>
            <person name="Kim S.M."/>
            <person name="Kang K."/>
            <person name="Ahn T.Y."/>
        </authorList>
    </citation>
    <scope>NUCLEOTIDE SEQUENCE [LARGE SCALE GENOMIC DNA]</scope>
    <source>
        <strain evidence="1 2">M1-21</strain>
    </source>
</reference>
<evidence type="ECO:0000313" key="1">
    <source>
        <dbReference type="EMBL" id="MEN3067867.1"/>
    </source>
</evidence>
<evidence type="ECO:0000313" key="2">
    <source>
        <dbReference type="Proteomes" id="UP001410394"/>
    </source>
</evidence>
<dbReference type="Proteomes" id="UP001410394">
    <property type="component" value="Unassembled WGS sequence"/>
</dbReference>
<dbReference type="RefSeq" id="WP_345918630.1">
    <property type="nucleotide sequence ID" value="NZ_JBDIVE010000002.1"/>
</dbReference>
<keyword evidence="2" id="KW-1185">Reference proteome</keyword>
<proteinExistence type="predicted"/>
<accession>A0ABU9YVZ3</accession>
<organism evidence="1 2">
    <name type="scientific">Uliginosibacterium sediminicola</name>
    <dbReference type="NCBI Taxonomy" id="2024550"/>
    <lineage>
        <taxon>Bacteria</taxon>
        <taxon>Pseudomonadati</taxon>
        <taxon>Pseudomonadota</taxon>
        <taxon>Betaproteobacteria</taxon>
        <taxon>Rhodocyclales</taxon>
        <taxon>Zoogloeaceae</taxon>
        <taxon>Uliginosibacterium</taxon>
    </lineage>
</organism>
<sequence>MEIQQAVLVRVMPTKVWIESGIMGERVVVLQHEGCEPFDYATLSYDHRYTSVSATLEAATQIALALGATNPVEHRERKFPPTPTADEIREQIDMLQQLLDDQSEPKHPEAIKLTDESESFEVRIAGPDDVIVFSDEIEALRRANEVNKTYLEERLRNPESEVLCVATVHAIWA</sequence>
<dbReference type="EMBL" id="JBDIVE010000002">
    <property type="protein sequence ID" value="MEN3067867.1"/>
    <property type="molecule type" value="Genomic_DNA"/>
</dbReference>
<gene>
    <name evidence="1" type="ORF">ABDB84_05195</name>
</gene>
<protein>
    <submittedName>
        <fullName evidence="1">Uncharacterized protein</fullName>
    </submittedName>
</protein>